<feature type="signal peptide" evidence="1">
    <location>
        <begin position="1"/>
        <end position="29"/>
    </location>
</feature>
<dbReference type="EMBL" id="CP137311">
    <property type="protein sequence ID" value="WQF85826.1"/>
    <property type="molecule type" value="Genomic_DNA"/>
</dbReference>
<keyword evidence="3" id="KW-1185">Reference proteome</keyword>
<dbReference type="AlphaFoldDB" id="A0AAX4IRK0"/>
<sequence length="339" mass="38203">MAKTFHSFKPWNSRFLLLSLLLQVLLVGASPTTATKAADEALAKRARAKYPTFSNDYDGRVKKGEYLMTLLPVGNAEAAERNGGASIISPFQDPESLVTWGWTPYITWYPYETNLDGDTERLPGFPGYGQLLDEAFADPEYRVDEEHTGVYHFVQDKTFRKWWWLRVGQPSEGSYKNVANPPSGAFIFDVNYSPRYEVAKNGKGDVPDLDTLSDIAYFQWLSACEYKRISPKTLKVVFRAGISYKPTFDIAMRALKDENYDRVPGWDKRAVFKMDSRPGHALLGSTHGAGTAWMLIQHKENLGIKTITEVTVWGSNGGFDFKASPNTVRLNLRFVINDA</sequence>
<reference evidence="3" key="1">
    <citation type="journal article" date="2023" name="bioRxiv">
        <title>Complete genome of the Medicago anthracnose fungus, Colletotrichum destructivum, reveals a mini-chromosome-like region within a core chromosome.</title>
        <authorList>
            <person name="Lapalu N."/>
            <person name="Simon A."/>
            <person name="Lu A."/>
            <person name="Plaumann P.-L."/>
            <person name="Amselem J."/>
            <person name="Pigne S."/>
            <person name="Auger A."/>
            <person name="Koch C."/>
            <person name="Dallery J.-F."/>
            <person name="O'Connell R.J."/>
        </authorList>
    </citation>
    <scope>NUCLEOTIDE SEQUENCE [LARGE SCALE GENOMIC DNA]</scope>
    <source>
        <strain evidence="3">CBS 520.97</strain>
    </source>
</reference>
<dbReference type="RefSeq" id="XP_062783047.1">
    <property type="nucleotide sequence ID" value="XM_062926996.1"/>
</dbReference>
<accession>A0AAX4IRK0</accession>
<evidence type="ECO:0000313" key="3">
    <source>
        <dbReference type="Proteomes" id="UP001322277"/>
    </source>
</evidence>
<evidence type="ECO:0000313" key="2">
    <source>
        <dbReference type="EMBL" id="WQF85826.1"/>
    </source>
</evidence>
<dbReference type="GeneID" id="87947340"/>
<evidence type="ECO:0000256" key="1">
    <source>
        <dbReference type="SAM" id="SignalP"/>
    </source>
</evidence>
<keyword evidence="1" id="KW-0732">Signal</keyword>
<organism evidence="2 3">
    <name type="scientific">Colletotrichum destructivum</name>
    <dbReference type="NCBI Taxonomy" id="34406"/>
    <lineage>
        <taxon>Eukaryota</taxon>
        <taxon>Fungi</taxon>
        <taxon>Dikarya</taxon>
        <taxon>Ascomycota</taxon>
        <taxon>Pezizomycotina</taxon>
        <taxon>Sordariomycetes</taxon>
        <taxon>Hypocreomycetidae</taxon>
        <taxon>Glomerellales</taxon>
        <taxon>Glomerellaceae</taxon>
        <taxon>Colletotrichum</taxon>
        <taxon>Colletotrichum destructivum species complex</taxon>
    </lineage>
</organism>
<name>A0AAX4IRK0_9PEZI</name>
<dbReference type="KEGG" id="cdet:87947340"/>
<dbReference type="Proteomes" id="UP001322277">
    <property type="component" value="Chromosome 7"/>
</dbReference>
<proteinExistence type="predicted"/>
<protein>
    <submittedName>
        <fullName evidence="2">Uncharacterized protein</fullName>
    </submittedName>
</protein>
<feature type="chain" id="PRO_5043635014" evidence="1">
    <location>
        <begin position="30"/>
        <end position="339"/>
    </location>
</feature>
<gene>
    <name evidence="2" type="ORF">CDEST_10840</name>
</gene>